<reference evidence="1 2" key="1">
    <citation type="journal article" date="2018" name="Front. Plant Sci.">
        <title>Red Clover (Trifolium pratense) and Zigzag Clover (T. medium) - A Picture of Genomic Similarities and Differences.</title>
        <authorList>
            <person name="Dluhosova J."/>
            <person name="Istvanek J."/>
            <person name="Nedelnik J."/>
            <person name="Repkova J."/>
        </authorList>
    </citation>
    <scope>NUCLEOTIDE SEQUENCE [LARGE SCALE GENOMIC DNA]</scope>
    <source>
        <strain evidence="2">cv. 10/8</strain>
        <tissue evidence="1">Leaf</tissue>
    </source>
</reference>
<sequence length="19" mass="2008">MMKMIPGARFGMAVPIAGE</sequence>
<name>A0A392VLW3_9FABA</name>
<keyword evidence="2" id="KW-1185">Reference proteome</keyword>
<evidence type="ECO:0000313" key="1">
    <source>
        <dbReference type="EMBL" id="MCI88379.1"/>
    </source>
</evidence>
<feature type="non-terminal residue" evidence="1">
    <location>
        <position position="19"/>
    </location>
</feature>
<proteinExistence type="predicted"/>
<dbReference type="Proteomes" id="UP000265520">
    <property type="component" value="Unassembled WGS sequence"/>
</dbReference>
<comment type="caution">
    <text evidence="1">The sequence shown here is derived from an EMBL/GenBank/DDBJ whole genome shotgun (WGS) entry which is preliminary data.</text>
</comment>
<organism evidence="1 2">
    <name type="scientific">Trifolium medium</name>
    <dbReference type="NCBI Taxonomy" id="97028"/>
    <lineage>
        <taxon>Eukaryota</taxon>
        <taxon>Viridiplantae</taxon>
        <taxon>Streptophyta</taxon>
        <taxon>Embryophyta</taxon>
        <taxon>Tracheophyta</taxon>
        <taxon>Spermatophyta</taxon>
        <taxon>Magnoliopsida</taxon>
        <taxon>eudicotyledons</taxon>
        <taxon>Gunneridae</taxon>
        <taxon>Pentapetalae</taxon>
        <taxon>rosids</taxon>
        <taxon>fabids</taxon>
        <taxon>Fabales</taxon>
        <taxon>Fabaceae</taxon>
        <taxon>Papilionoideae</taxon>
        <taxon>50 kb inversion clade</taxon>
        <taxon>NPAAA clade</taxon>
        <taxon>Hologalegina</taxon>
        <taxon>IRL clade</taxon>
        <taxon>Trifolieae</taxon>
        <taxon>Trifolium</taxon>
    </lineage>
</organism>
<dbReference type="AlphaFoldDB" id="A0A392VLW3"/>
<dbReference type="EMBL" id="LXQA011191453">
    <property type="protein sequence ID" value="MCI88379.1"/>
    <property type="molecule type" value="Genomic_DNA"/>
</dbReference>
<accession>A0A392VLW3</accession>
<evidence type="ECO:0000313" key="2">
    <source>
        <dbReference type="Proteomes" id="UP000265520"/>
    </source>
</evidence>
<protein>
    <submittedName>
        <fullName evidence="1">Uncharacterized protein</fullName>
    </submittedName>
</protein>